<comment type="caution">
    <text evidence="2">The sequence shown here is derived from an EMBL/GenBank/DDBJ whole genome shotgun (WGS) entry which is preliminary data.</text>
</comment>
<keyword evidence="1" id="KW-0472">Membrane</keyword>
<protein>
    <submittedName>
        <fullName evidence="2">Uncharacterized protein</fullName>
    </submittedName>
</protein>
<gene>
    <name evidence="2" type="ORF">NHX12_025368</name>
</gene>
<evidence type="ECO:0000313" key="3">
    <source>
        <dbReference type="Proteomes" id="UP001148018"/>
    </source>
</evidence>
<organism evidence="2 3">
    <name type="scientific">Muraenolepis orangiensis</name>
    <name type="common">Patagonian moray cod</name>
    <dbReference type="NCBI Taxonomy" id="630683"/>
    <lineage>
        <taxon>Eukaryota</taxon>
        <taxon>Metazoa</taxon>
        <taxon>Chordata</taxon>
        <taxon>Craniata</taxon>
        <taxon>Vertebrata</taxon>
        <taxon>Euteleostomi</taxon>
        <taxon>Actinopterygii</taxon>
        <taxon>Neopterygii</taxon>
        <taxon>Teleostei</taxon>
        <taxon>Neoteleostei</taxon>
        <taxon>Acanthomorphata</taxon>
        <taxon>Zeiogadaria</taxon>
        <taxon>Gadariae</taxon>
        <taxon>Gadiformes</taxon>
        <taxon>Muraenolepidoidei</taxon>
        <taxon>Muraenolepididae</taxon>
        <taxon>Muraenolepis</taxon>
    </lineage>
</organism>
<name>A0A9Q0IRI1_9TELE</name>
<reference evidence="2" key="1">
    <citation type="submission" date="2022-07" db="EMBL/GenBank/DDBJ databases">
        <title>Chromosome-level genome of Muraenolepis orangiensis.</title>
        <authorList>
            <person name="Kim J."/>
        </authorList>
    </citation>
    <scope>NUCLEOTIDE SEQUENCE</scope>
    <source>
        <strain evidence="2">KU_S4_2022</strain>
        <tissue evidence="2">Muscle</tissue>
    </source>
</reference>
<keyword evidence="1" id="KW-0812">Transmembrane</keyword>
<evidence type="ECO:0000256" key="1">
    <source>
        <dbReference type="SAM" id="Phobius"/>
    </source>
</evidence>
<feature type="transmembrane region" description="Helical" evidence="1">
    <location>
        <begin position="12"/>
        <end position="37"/>
    </location>
</feature>
<evidence type="ECO:0000313" key="2">
    <source>
        <dbReference type="EMBL" id="KAJ3608319.1"/>
    </source>
</evidence>
<sequence>MSEKTVAEGRLIGTLLIGTLLIETLLIGTLLIETLLIGTLLRHAQRQPGAPGDSAVLGVRERNASSVERGCRFYSRGSIMPSSSASLFIPTCTAAPRAGLPEPSDGDRLNGE</sequence>
<dbReference type="EMBL" id="JANIIK010000040">
    <property type="protein sequence ID" value="KAJ3608319.1"/>
    <property type="molecule type" value="Genomic_DNA"/>
</dbReference>
<proteinExistence type="predicted"/>
<dbReference type="Proteomes" id="UP001148018">
    <property type="component" value="Unassembled WGS sequence"/>
</dbReference>
<dbReference type="AlphaFoldDB" id="A0A9Q0IRI1"/>
<keyword evidence="3" id="KW-1185">Reference proteome</keyword>
<keyword evidence="1" id="KW-1133">Transmembrane helix</keyword>
<accession>A0A9Q0IRI1</accession>